<proteinExistence type="inferred from homology"/>
<comment type="caution">
    <text evidence="3">The sequence shown here is derived from an EMBL/GenBank/DDBJ whole genome shotgun (WGS) entry which is preliminary data.</text>
</comment>
<sequence>MSEYSRPKDDQHTRHLWVGNAGPGVAGGRCFYLGYAARKERQSKVLPPVALTAEACGVEGLALYPEFVTPEEEAQLLAAVEEGPWETLARRRVQHYGFKFAYKLRNVDRSQPGQPFPTSVQPIAARMQQLAGMPVLDQLTVNEYPAGVGLSPHVDTHSAFTGAIASLSLAGPAVMEFRQGDDHRPLFLPARSLVVLGGEARYAWQHYIPHRKADWVNGELVARGTRRVSFTFRQARGFPCDCQYHAGCGNGKYFGVREDIAVLGSDRSIGLAEVAAKRLLPVVPGQQVSLRADLVTSFYDKSNWCVVFTQTA</sequence>
<dbReference type="Proteomes" id="UP001489004">
    <property type="component" value="Unassembled WGS sequence"/>
</dbReference>
<dbReference type="EMBL" id="JALJOR010000013">
    <property type="protein sequence ID" value="KAK9806712.1"/>
    <property type="molecule type" value="Genomic_DNA"/>
</dbReference>
<dbReference type="GO" id="GO:0032451">
    <property type="term" value="F:demethylase activity"/>
    <property type="evidence" value="ECO:0007669"/>
    <property type="project" value="TreeGrafter"/>
</dbReference>
<dbReference type="GO" id="GO:0070988">
    <property type="term" value="P:demethylation"/>
    <property type="evidence" value="ECO:0007669"/>
    <property type="project" value="InterPro"/>
</dbReference>
<gene>
    <name evidence="3" type="ORF">WJX72_000289</name>
</gene>
<dbReference type="InterPro" id="IPR032857">
    <property type="entry name" value="ALKBH4"/>
</dbReference>
<dbReference type="Pfam" id="PF13532">
    <property type="entry name" value="2OG-FeII_Oxy_2"/>
    <property type="match status" value="1"/>
</dbReference>
<evidence type="ECO:0000313" key="3">
    <source>
        <dbReference type="EMBL" id="KAK9806712.1"/>
    </source>
</evidence>
<evidence type="ECO:0000259" key="2">
    <source>
        <dbReference type="PROSITE" id="PS51471"/>
    </source>
</evidence>
<accession>A0AAW1PF33</accession>
<dbReference type="InterPro" id="IPR037151">
    <property type="entry name" value="AlkB-like_sf"/>
</dbReference>
<evidence type="ECO:0000256" key="1">
    <source>
        <dbReference type="ARBA" id="ARBA00007879"/>
    </source>
</evidence>
<feature type="domain" description="Fe2OG dioxygenase" evidence="2">
    <location>
        <begin position="135"/>
        <end position="236"/>
    </location>
</feature>
<dbReference type="InterPro" id="IPR005123">
    <property type="entry name" value="Oxoglu/Fe-dep_dioxygenase_dom"/>
</dbReference>
<dbReference type="GO" id="GO:0016491">
    <property type="term" value="F:oxidoreductase activity"/>
    <property type="evidence" value="ECO:0007669"/>
    <property type="project" value="TreeGrafter"/>
</dbReference>
<reference evidence="3 4" key="1">
    <citation type="journal article" date="2024" name="Nat. Commun.">
        <title>Phylogenomics reveals the evolutionary origins of lichenization in chlorophyte algae.</title>
        <authorList>
            <person name="Puginier C."/>
            <person name="Libourel C."/>
            <person name="Otte J."/>
            <person name="Skaloud P."/>
            <person name="Haon M."/>
            <person name="Grisel S."/>
            <person name="Petersen M."/>
            <person name="Berrin J.G."/>
            <person name="Delaux P.M."/>
            <person name="Dal Grande F."/>
            <person name="Keller J."/>
        </authorList>
    </citation>
    <scope>NUCLEOTIDE SEQUENCE [LARGE SCALE GENOMIC DNA]</scope>
    <source>
        <strain evidence="3 4">SAG 2043</strain>
    </source>
</reference>
<dbReference type="Gene3D" id="2.60.120.590">
    <property type="entry name" value="Alpha-ketoglutarate-dependent dioxygenase AlkB-like"/>
    <property type="match status" value="1"/>
</dbReference>
<dbReference type="PROSITE" id="PS51471">
    <property type="entry name" value="FE2OG_OXY"/>
    <property type="match status" value="1"/>
</dbReference>
<organism evidence="3 4">
    <name type="scientific">[Myrmecia] bisecta</name>
    <dbReference type="NCBI Taxonomy" id="41462"/>
    <lineage>
        <taxon>Eukaryota</taxon>
        <taxon>Viridiplantae</taxon>
        <taxon>Chlorophyta</taxon>
        <taxon>core chlorophytes</taxon>
        <taxon>Trebouxiophyceae</taxon>
        <taxon>Trebouxiales</taxon>
        <taxon>Trebouxiaceae</taxon>
        <taxon>Myrmecia</taxon>
    </lineage>
</organism>
<dbReference type="InterPro" id="IPR027450">
    <property type="entry name" value="AlkB-like"/>
</dbReference>
<dbReference type="SUPFAM" id="SSF51197">
    <property type="entry name" value="Clavaminate synthase-like"/>
    <property type="match status" value="1"/>
</dbReference>
<dbReference type="AlphaFoldDB" id="A0AAW1PF33"/>
<protein>
    <recommendedName>
        <fullName evidence="2">Fe2OG dioxygenase domain-containing protein</fullName>
    </recommendedName>
</protein>
<dbReference type="PANTHER" id="PTHR12463">
    <property type="entry name" value="OXYGENASE-RELATED"/>
    <property type="match status" value="1"/>
</dbReference>
<dbReference type="PANTHER" id="PTHR12463:SF1">
    <property type="entry name" value="2-OXOGLUTARATE AND FE-DEPENDENT OXYGENASE FAMILY PROTEIN"/>
    <property type="match status" value="1"/>
</dbReference>
<name>A0AAW1PF33_9CHLO</name>
<evidence type="ECO:0000313" key="4">
    <source>
        <dbReference type="Proteomes" id="UP001489004"/>
    </source>
</evidence>
<keyword evidence="4" id="KW-1185">Reference proteome</keyword>
<comment type="similarity">
    <text evidence="1">Belongs to the alkB family.</text>
</comment>